<protein>
    <recommendedName>
        <fullName evidence="4">Type II toxin-antitoxin system RelE/ParE family toxin</fullName>
    </recommendedName>
</protein>
<proteinExistence type="predicted"/>
<gene>
    <name evidence="2" type="ORF">CCYN74_20030</name>
</gene>
<evidence type="ECO:0000256" key="1">
    <source>
        <dbReference type="ARBA" id="ARBA00022649"/>
    </source>
</evidence>
<keyword evidence="1" id="KW-1277">Toxin-antitoxin system</keyword>
<dbReference type="EMBL" id="CDOG01000012">
    <property type="protein sequence ID" value="CEN36719.1"/>
    <property type="molecule type" value="Genomic_DNA"/>
</dbReference>
<dbReference type="Gene3D" id="3.30.2310.20">
    <property type="entry name" value="RelE-like"/>
    <property type="match status" value="1"/>
</dbReference>
<dbReference type="InterPro" id="IPR035093">
    <property type="entry name" value="RelE/ParE_toxin_dom_sf"/>
</dbReference>
<dbReference type="AlphaFoldDB" id="A0A0B7HWL4"/>
<reference evidence="2 3" key="1">
    <citation type="submission" date="2015-01" db="EMBL/GenBank/DDBJ databases">
        <authorList>
            <person name="MANFREDI Pablo"/>
        </authorList>
    </citation>
    <scope>NUCLEOTIDE SEQUENCE [LARGE SCALE GENOMIC DNA]</scope>
    <source>
        <strain evidence="2 3">Ccy74</strain>
    </source>
</reference>
<dbReference type="RefSeq" id="WP_018279532.1">
    <property type="nucleotide sequence ID" value="NZ_CDOF01000101.1"/>
</dbReference>
<evidence type="ECO:0000313" key="2">
    <source>
        <dbReference type="EMBL" id="CEN36719.1"/>
    </source>
</evidence>
<dbReference type="OrthoDB" id="1098070at2"/>
<dbReference type="InterPro" id="IPR007712">
    <property type="entry name" value="RelE/ParE_toxin"/>
</dbReference>
<evidence type="ECO:0008006" key="4">
    <source>
        <dbReference type="Google" id="ProtNLM"/>
    </source>
</evidence>
<organism evidence="2 3">
    <name type="scientific">Capnocytophaga cynodegmi</name>
    <dbReference type="NCBI Taxonomy" id="28189"/>
    <lineage>
        <taxon>Bacteria</taxon>
        <taxon>Pseudomonadati</taxon>
        <taxon>Bacteroidota</taxon>
        <taxon>Flavobacteriia</taxon>
        <taxon>Flavobacteriales</taxon>
        <taxon>Flavobacteriaceae</taxon>
        <taxon>Capnocytophaga</taxon>
    </lineage>
</organism>
<dbReference type="Proteomes" id="UP000038083">
    <property type="component" value="Unassembled WGS sequence"/>
</dbReference>
<dbReference type="Pfam" id="PF05016">
    <property type="entry name" value="ParE_toxin"/>
    <property type="match status" value="1"/>
</dbReference>
<name>A0A0B7HWL4_9FLAO</name>
<evidence type="ECO:0000313" key="3">
    <source>
        <dbReference type="Proteomes" id="UP000038083"/>
    </source>
</evidence>
<accession>A0A0B7HWL4</accession>
<sequence length="102" mass="12393">MWDVRWSFEAESQYIDILSFWIEHNFSNTYSQKIMKAVEEAEETLSQNPYIAEEKEDCKNGIYFKYRKIVILRNFSLIYIVREAVEIVAFWDNRQDPQKLEI</sequence>